<evidence type="ECO:0000259" key="5">
    <source>
        <dbReference type="Pfam" id="PF01869"/>
    </source>
</evidence>
<dbReference type="InterPro" id="IPR043129">
    <property type="entry name" value="ATPase_NBD"/>
</dbReference>
<comment type="caution">
    <text evidence="6">The sequence shown here is derived from an EMBL/GenBank/DDBJ whole genome shotgun (WGS) entry which is preliminary data.</text>
</comment>
<reference evidence="6" key="1">
    <citation type="submission" date="2022-07" db="EMBL/GenBank/DDBJ databases">
        <authorList>
            <person name="Macas J."/>
            <person name="Novak P."/>
            <person name="Neumann P."/>
        </authorList>
    </citation>
    <scope>NUCLEOTIDE SEQUENCE</scope>
</reference>
<dbReference type="Pfam" id="PF01869">
    <property type="entry name" value="BcrAD_BadFG"/>
    <property type="match status" value="1"/>
</dbReference>
<dbReference type="InterPro" id="IPR002731">
    <property type="entry name" value="ATPase_BadF"/>
</dbReference>
<keyword evidence="7" id="KW-1185">Reference proteome</keyword>
<evidence type="ECO:0000256" key="3">
    <source>
        <dbReference type="ARBA" id="ARBA00014974"/>
    </source>
</evidence>
<dbReference type="EMBL" id="CAMAPE010000050">
    <property type="protein sequence ID" value="CAH9107244.1"/>
    <property type="molecule type" value="Genomic_DNA"/>
</dbReference>
<dbReference type="Gene3D" id="3.30.420.40">
    <property type="match status" value="2"/>
</dbReference>
<sequence length="350" mass="37121">MGSESNNGEVVLGVDGGATSTVCVCLPLLRLPDIPDPLPILGRALTGCSNQNSVGEHASKEALVKVMDEALSISGKKQSRVRAVCLGLSGINHPSDQQKMLNWLRNIFPSDVKVYVHNDAVAALASGTMGKLSGCVLIAGTGSICYGFTEDGREAHAAGAGPVLGDWGSGYGIAAKGLTAVVRAHDGRGAETMLTRHILQWLGLSSPEELIRWTYADLSWARIAAIVPVVVSCAEDGDVVANEILNNAVNELADSVRAVVQRLGLAGKDNNDSFPLVMVGGVLEANRKWNIGEEVTNSILKTYPRASIIRPKVHFESITLQCNIQGSLDYAFAQASSCYGYAVMLLYEDI</sequence>
<dbReference type="OrthoDB" id="311172at2759"/>
<dbReference type="CDD" id="cd24081">
    <property type="entry name" value="ASKHA_NBD_DdNAGK-like"/>
    <property type="match status" value="1"/>
</dbReference>
<comment type="similarity">
    <text evidence="1">Belongs to the eukaryotic-type N-acetylglucosamine kinase family.</text>
</comment>
<dbReference type="Proteomes" id="UP001152484">
    <property type="component" value="Unassembled WGS sequence"/>
</dbReference>
<protein>
    <recommendedName>
        <fullName evidence="3">N-acetyl-D-glucosamine kinase</fullName>
        <ecNumber evidence="2">2.7.1.59</ecNumber>
    </recommendedName>
    <alternativeName>
        <fullName evidence="4">GlcNAc kinase</fullName>
    </alternativeName>
</protein>
<dbReference type="SUPFAM" id="SSF53067">
    <property type="entry name" value="Actin-like ATPase domain"/>
    <property type="match status" value="2"/>
</dbReference>
<organism evidence="6 7">
    <name type="scientific">Cuscuta europaea</name>
    <name type="common">European dodder</name>
    <dbReference type="NCBI Taxonomy" id="41803"/>
    <lineage>
        <taxon>Eukaryota</taxon>
        <taxon>Viridiplantae</taxon>
        <taxon>Streptophyta</taxon>
        <taxon>Embryophyta</taxon>
        <taxon>Tracheophyta</taxon>
        <taxon>Spermatophyta</taxon>
        <taxon>Magnoliopsida</taxon>
        <taxon>eudicotyledons</taxon>
        <taxon>Gunneridae</taxon>
        <taxon>Pentapetalae</taxon>
        <taxon>asterids</taxon>
        <taxon>lamiids</taxon>
        <taxon>Solanales</taxon>
        <taxon>Convolvulaceae</taxon>
        <taxon>Cuscuteae</taxon>
        <taxon>Cuscuta</taxon>
        <taxon>Cuscuta subgen. Cuscuta</taxon>
    </lineage>
</organism>
<evidence type="ECO:0000313" key="7">
    <source>
        <dbReference type="Proteomes" id="UP001152484"/>
    </source>
</evidence>
<dbReference type="EC" id="2.7.1.59" evidence="2"/>
<evidence type="ECO:0000313" key="6">
    <source>
        <dbReference type="EMBL" id="CAH9107244.1"/>
    </source>
</evidence>
<feature type="domain" description="ATPase BadF/BadG/BcrA/BcrD type" evidence="5">
    <location>
        <begin position="12"/>
        <end position="304"/>
    </location>
</feature>
<evidence type="ECO:0000256" key="4">
    <source>
        <dbReference type="ARBA" id="ARBA00031123"/>
    </source>
</evidence>
<name>A0A9P0ZPA3_CUSEU</name>
<gene>
    <name evidence="6" type="ORF">CEURO_LOCUS17672</name>
</gene>
<dbReference type="GO" id="GO:0045127">
    <property type="term" value="F:N-acetylglucosamine kinase activity"/>
    <property type="evidence" value="ECO:0007669"/>
    <property type="project" value="UniProtKB-EC"/>
</dbReference>
<evidence type="ECO:0000256" key="1">
    <source>
        <dbReference type="ARBA" id="ARBA00006198"/>
    </source>
</evidence>
<dbReference type="InterPro" id="IPR052519">
    <property type="entry name" value="Euk-type_GlcNAc_Kinase"/>
</dbReference>
<dbReference type="AlphaFoldDB" id="A0A9P0ZPA3"/>
<dbReference type="PANTHER" id="PTHR43190">
    <property type="entry name" value="N-ACETYL-D-GLUCOSAMINE KINASE"/>
    <property type="match status" value="1"/>
</dbReference>
<dbReference type="PANTHER" id="PTHR43190:SF6">
    <property type="entry name" value="N-ACETYL-D-GLUCOSAMINE KINASE"/>
    <property type="match status" value="1"/>
</dbReference>
<evidence type="ECO:0000256" key="2">
    <source>
        <dbReference type="ARBA" id="ARBA00012122"/>
    </source>
</evidence>
<proteinExistence type="inferred from homology"/>
<accession>A0A9P0ZPA3</accession>